<dbReference type="Gene3D" id="3.40.50.300">
    <property type="entry name" value="P-loop containing nucleotide triphosphate hydrolases"/>
    <property type="match status" value="1"/>
</dbReference>
<proteinExistence type="inferred from homology"/>
<keyword evidence="4" id="KW-0067">ATP-binding</keyword>
<dbReference type="SUPFAM" id="SSF52540">
    <property type="entry name" value="P-loop containing nucleoside triphosphate hydrolases"/>
    <property type="match status" value="1"/>
</dbReference>
<dbReference type="PANTHER" id="PTHR43335">
    <property type="entry name" value="ABC TRANSPORTER, ATP-BINDING PROTEIN"/>
    <property type="match status" value="1"/>
</dbReference>
<name>A0ABS7CDP7_9BACL</name>
<organism evidence="4 5">
    <name type="scientific">Paenibacillus sepulcri</name>
    <dbReference type="NCBI Taxonomy" id="359917"/>
    <lineage>
        <taxon>Bacteria</taxon>
        <taxon>Bacillati</taxon>
        <taxon>Bacillota</taxon>
        <taxon>Bacilli</taxon>
        <taxon>Bacillales</taxon>
        <taxon>Paenibacillaceae</taxon>
        <taxon>Paenibacillus</taxon>
    </lineage>
</organism>
<evidence type="ECO:0000256" key="1">
    <source>
        <dbReference type="ARBA" id="ARBA00005417"/>
    </source>
</evidence>
<protein>
    <submittedName>
        <fullName evidence="4">ATP-binding cassette domain-containing protein</fullName>
    </submittedName>
</protein>
<dbReference type="InterPro" id="IPR003439">
    <property type="entry name" value="ABC_transporter-like_ATP-bd"/>
</dbReference>
<evidence type="ECO:0000259" key="3">
    <source>
        <dbReference type="Pfam" id="PF00005"/>
    </source>
</evidence>
<dbReference type="EMBL" id="JAHZIK010001333">
    <property type="protein sequence ID" value="MBW7458761.1"/>
    <property type="molecule type" value="Genomic_DNA"/>
</dbReference>
<dbReference type="InterPro" id="IPR027417">
    <property type="entry name" value="P-loop_NTPase"/>
</dbReference>
<comment type="similarity">
    <text evidence="1">Belongs to the ABC transporter superfamily.</text>
</comment>
<evidence type="ECO:0000313" key="5">
    <source>
        <dbReference type="Proteomes" id="UP001519887"/>
    </source>
</evidence>
<evidence type="ECO:0000256" key="2">
    <source>
        <dbReference type="ARBA" id="ARBA00022448"/>
    </source>
</evidence>
<keyword evidence="2" id="KW-0813">Transport</keyword>
<keyword evidence="5" id="KW-1185">Reference proteome</keyword>
<dbReference type="Pfam" id="PF00005">
    <property type="entry name" value="ABC_tran"/>
    <property type="match status" value="1"/>
</dbReference>
<dbReference type="PANTHER" id="PTHR43335:SF2">
    <property type="entry name" value="ABC TRANSPORTER, ATP-BINDING PROTEIN"/>
    <property type="match status" value="1"/>
</dbReference>
<accession>A0ABS7CDP7</accession>
<gene>
    <name evidence="4" type="ORF">K0U00_32420</name>
</gene>
<evidence type="ECO:0000313" key="4">
    <source>
        <dbReference type="EMBL" id="MBW7458761.1"/>
    </source>
</evidence>
<feature type="domain" description="ABC transporter" evidence="3">
    <location>
        <begin position="19"/>
        <end position="144"/>
    </location>
</feature>
<dbReference type="Proteomes" id="UP001519887">
    <property type="component" value="Unassembled WGS sequence"/>
</dbReference>
<comment type="caution">
    <text evidence="4">The sequence shown here is derived from an EMBL/GenBank/DDBJ whole genome shotgun (WGS) entry which is preliminary data.</text>
</comment>
<sequence>MLTADHLGKKYKKSWALEPLSMEFTKGLYGLLGPNGAGKSTLMRLLAGLLAPSTGAATIRGVSVRSGVSARRHIGYVPQTFQMYPQLTARELLRHVARLKNTGTRHEQDAEVDRLLHAVHLEEQADRAARTYSSGMVKRLGIAQ</sequence>
<keyword evidence="4" id="KW-0547">Nucleotide-binding</keyword>
<dbReference type="GO" id="GO:0005524">
    <property type="term" value="F:ATP binding"/>
    <property type="evidence" value="ECO:0007669"/>
    <property type="project" value="UniProtKB-KW"/>
</dbReference>
<reference evidence="4 5" key="1">
    <citation type="submission" date="2021-07" db="EMBL/GenBank/DDBJ databases">
        <title>Paenibacillus radiodurans sp. nov., isolated from the southeastern edge of Tengger Desert.</title>
        <authorList>
            <person name="Zhang G."/>
        </authorList>
    </citation>
    <scope>NUCLEOTIDE SEQUENCE [LARGE SCALE GENOMIC DNA]</scope>
    <source>
        <strain evidence="4 5">CCM 7311</strain>
    </source>
</reference>
<feature type="non-terminal residue" evidence="4">
    <location>
        <position position="144"/>
    </location>
</feature>